<dbReference type="AlphaFoldDB" id="B7QMQ0"/>
<dbReference type="PaxDb" id="6945-B7QMQ0"/>
<dbReference type="HOGENOM" id="CLU_1327693_0_0_1"/>
<sequence>MAAADAPAKRRTMPASLRLRFKVDEDLCLLREVRAVYPFASPEGWTLLYINLLVALTQVFTIRATLDRVYLLLGYFRQQDTTNLRRSGTEEQCAEKYRLLQEISDIAREFGHRPKTAPMKGRSGAAACKRRPQSSAAAQVRAAKAAMDAAVARTAHLPVPSTSAVDADEEPEQYANNTPYSSRKWKFIATHSCLYLVMHFRERTFAE</sequence>
<dbReference type="PANTHER" id="PTHR37558">
    <property type="entry name" value="HTH CENPB-TYPE DOMAIN-CONTAINING PROTEIN"/>
    <property type="match status" value="1"/>
</dbReference>
<dbReference type="PANTHER" id="PTHR37558:SF1">
    <property type="entry name" value="HTH CENPB-TYPE DOMAIN-CONTAINING PROTEIN"/>
    <property type="match status" value="1"/>
</dbReference>
<dbReference type="EnsemblMetazoa" id="ISCW023844-RA">
    <property type="protein sequence ID" value="ISCW023844-PA"/>
    <property type="gene ID" value="ISCW023844"/>
</dbReference>
<proteinExistence type="predicted"/>
<name>B7QMQ0_IXOSC</name>
<organism>
    <name type="scientific">Ixodes scapularis</name>
    <name type="common">Black-legged tick</name>
    <name type="synonym">Deer tick</name>
    <dbReference type="NCBI Taxonomy" id="6945"/>
    <lineage>
        <taxon>Eukaryota</taxon>
        <taxon>Metazoa</taxon>
        <taxon>Ecdysozoa</taxon>
        <taxon>Arthropoda</taxon>
        <taxon>Chelicerata</taxon>
        <taxon>Arachnida</taxon>
        <taxon>Acari</taxon>
        <taxon>Parasitiformes</taxon>
        <taxon>Ixodida</taxon>
        <taxon>Ixodoidea</taxon>
        <taxon>Ixodidae</taxon>
        <taxon>Ixodinae</taxon>
        <taxon>Ixodes</taxon>
    </lineage>
</organism>
<dbReference type="OrthoDB" id="72637at2759"/>
<accession>B7QMQ0</accession>
<evidence type="ECO:0000313" key="3">
    <source>
        <dbReference type="Proteomes" id="UP000001555"/>
    </source>
</evidence>
<dbReference type="VEuPathDB" id="VectorBase:ISCW023844"/>
<dbReference type="EMBL" id="DS972464">
    <property type="protein sequence ID" value="EEC20122.1"/>
    <property type="molecule type" value="Genomic_DNA"/>
</dbReference>
<keyword evidence="3" id="KW-1185">Reference proteome</keyword>
<dbReference type="EMBL" id="ABJB010575704">
    <property type="status" value="NOT_ANNOTATED_CDS"/>
    <property type="molecule type" value="Genomic_DNA"/>
</dbReference>
<reference evidence="1 3" key="1">
    <citation type="submission" date="2008-03" db="EMBL/GenBank/DDBJ databases">
        <title>Annotation of Ixodes scapularis.</title>
        <authorList>
            <consortium name="Ixodes scapularis Genome Project Consortium"/>
            <person name="Caler E."/>
            <person name="Hannick L.I."/>
            <person name="Bidwell S."/>
            <person name="Joardar V."/>
            <person name="Thiagarajan M."/>
            <person name="Amedeo P."/>
            <person name="Galinsky K.J."/>
            <person name="Schobel S."/>
            <person name="Inman J."/>
            <person name="Hostetler J."/>
            <person name="Miller J."/>
            <person name="Hammond M."/>
            <person name="Megy K."/>
            <person name="Lawson D."/>
            <person name="Kodira C."/>
            <person name="Sutton G."/>
            <person name="Meyer J."/>
            <person name="Hill C.A."/>
            <person name="Birren B."/>
            <person name="Nene V."/>
            <person name="Collins F."/>
            <person name="Alarcon-Chaidez F."/>
            <person name="Wikel S."/>
            <person name="Strausberg R."/>
        </authorList>
    </citation>
    <scope>NUCLEOTIDE SEQUENCE [LARGE SCALE GENOMIC DNA]</scope>
    <source>
        <strain evidence="3">Wikel</strain>
        <strain evidence="1">Wikel colony</strain>
    </source>
</reference>
<evidence type="ECO:0000313" key="2">
    <source>
        <dbReference type="EnsemblMetazoa" id="ISCW023844-PA"/>
    </source>
</evidence>
<dbReference type="VEuPathDB" id="VectorBase:ISCP_033077"/>
<dbReference type="Proteomes" id="UP000001555">
    <property type="component" value="Unassembled WGS sequence"/>
</dbReference>
<dbReference type="InParanoid" id="B7QMQ0"/>
<evidence type="ECO:0000313" key="1">
    <source>
        <dbReference type="EMBL" id="EEC20122.1"/>
    </source>
</evidence>
<reference evidence="2" key="2">
    <citation type="submission" date="2020-05" db="UniProtKB">
        <authorList>
            <consortium name="EnsemblMetazoa"/>
        </authorList>
    </citation>
    <scope>IDENTIFICATION</scope>
    <source>
        <strain evidence="2">wikel</strain>
    </source>
</reference>
<gene>
    <name evidence="1" type="ORF">IscW_ISCW023844</name>
</gene>
<protein>
    <submittedName>
        <fullName evidence="1 2">Uncharacterized protein</fullName>
    </submittedName>
</protein>
<dbReference type="VEuPathDB" id="VectorBase:ISCI023844"/>